<dbReference type="SUPFAM" id="SSF52833">
    <property type="entry name" value="Thioredoxin-like"/>
    <property type="match status" value="1"/>
</dbReference>
<dbReference type="Pfam" id="PF13417">
    <property type="entry name" value="GST_N_3"/>
    <property type="match status" value="1"/>
</dbReference>
<dbReference type="SFLD" id="SFLDS00019">
    <property type="entry name" value="Glutathione_Transferase_(cytos"/>
    <property type="match status" value="1"/>
</dbReference>
<dbReference type="PANTHER" id="PTHR44051:SF2">
    <property type="entry name" value="HYPOTHETICAL GLUTATHIONE S-TRANSFERASE LIKE PROTEIN"/>
    <property type="match status" value="1"/>
</dbReference>
<dbReference type="InterPro" id="IPR040079">
    <property type="entry name" value="Glutathione_S-Trfase"/>
</dbReference>
<dbReference type="SUPFAM" id="SSF47616">
    <property type="entry name" value="GST C-terminal domain-like"/>
    <property type="match status" value="1"/>
</dbReference>
<evidence type="ECO:0000259" key="1">
    <source>
        <dbReference type="PROSITE" id="PS50404"/>
    </source>
</evidence>
<dbReference type="Proteomes" id="UP000306223">
    <property type="component" value="Unassembled WGS sequence"/>
</dbReference>
<dbReference type="SFLD" id="SFLDG00358">
    <property type="entry name" value="Main_(cytGST)"/>
    <property type="match status" value="1"/>
</dbReference>
<dbReference type="AlphaFoldDB" id="A0A4V5MU44"/>
<evidence type="ECO:0000313" key="4">
    <source>
        <dbReference type="Proteomes" id="UP000306223"/>
    </source>
</evidence>
<accession>A0A4V5MU44</accession>
<dbReference type="GO" id="GO:0016740">
    <property type="term" value="F:transferase activity"/>
    <property type="evidence" value="ECO:0007669"/>
    <property type="project" value="UniProtKB-KW"/>
</dbReference>
<gene>
    <name evidence="3" type="ORF">FA740_03850</name>
</gene>
<dbReference type="PANTHER" id="PTHR44051">
    <property type="entry name" value="GLUTATHIONE S-TRANSFERASE-RELATED"/>
    <property type="match status" value="1"/>
</dbReference>
<dbReference type="InterPro" id="IPR004045">
    <property type="entry name" value="Glutathione_S-Trfase_N"/>
</dbReference>
<dbReference type="EMBL" id="SUNH01000005">
    <property type="protein sequence ID" value="TJZ86728.1"/>
    <property type="molecule type" value="Genomic_DNA"/>
</dbReference>
<organism evidence="3 4">
    <name type="scientific">Paracoccus hibiscisoli</name>
    <dbReference type="NCBI Taxonomy" id="2023261"/>
    <lineage>
        <taxon>Bacteria</taxon>
        <taxon>Pseudomonadati</taxon>
        <taxon>Pseudomonadota</taxon>
        <taxon>Alphaproteobacteria</taxon>
        <taxon>Rhodobacterales</taxon>
        <taxon>Paracoccaceae</taxon>
        <taxon>Paracoccus</taxon>
    </lineage>
</organism>
<name>A0A4V5MU44_9RHOB</name>
<dbReference type="InterPro" id="IPR036249">
    <property type="entry name" value="Thioredoxin-like_sf"/>
</dbReference>
<dbReference type="Pfam" id="PF00043">
    <property type="entry name" value="GST_C"/>
    <property type="match status" value="1"/>
</dbReference>
<dbReference type="InterPro" id="IPR004046">
    <property type="entry name" value="GST_C"/>
</dbReference>
<dbReference type="InterPro" id="IPR010987">
    <property type="entry name" value="Glutathione-S-Trfase_C-like"/>
</dbReference>
<feature type="domain" description="GST C-terminal" evidence="2">
    <location>
        <begin position="90"/>
        <end position="208"/>
    </location>
</feature>
<proteinExistence type="predicted"/>
<dbReference type="PROSITE" id="PS50404">
    <property type="entry name" value="GST_NTER"/>
    <property type="match status" value="1"/>
</dbReference>
<dbReference type="Gene3D" id="3.40.30.10">
    <property type="entry name" value="Glutaredoxin"/>
    <property type="match status" value="1"/>
</dbReference>
<reference evidence="3 4" key="1">
    <citation type="submission" date="2019-04" db="EMBL/GenBank/DDBJ databases">
        <authorList>
            <person name="Li J."/>
        </authorList>
    </citation>
    <scope>NUCLEOTIDE SEQUENCE [LARGE SCALE GENOMIC DNA]</scope>
    <source>
        <strain evidence="3 4">CCTCC AB2016182</strain>
    </source>
</reference>
<dbReference type="InterPro" id="IPR036282">
    <property type="entry name" value="Glutathione-S-Trfase_C_sf"/>
</dbReference>
<evidence type="ECO:0000313" key="3">
    <source>
        <dbReference type="EMBL" id="TJZ86728.1"/>
    </source>
</evidence>
<dbReference type="PROSITE" id="PS50405">
    <property type="entry name" value="GST_CTER"/>
    <property type="match status" value="1"/>
</dbReference>
<feature type="domain" description="GST N-terminal" evidence="1">
    <location>
        <begin position="6"/>
        <end position="88"/>
    </location>
</feature>
<keyword evidence="4" id="KW-1185">Reference proteome</keyword>
<sequence length="208" mass="22766">MKKKGFPLKLYSMPSSGNSYKVRLLLALLSRACTVVDVEYGSLALEAAQRDGRLPFGKAPVLELSDGRLLPESNAILCWLGEGTRFWPTDAVERAEMLAWMFWEQNQHEGVIAVRAALACYPHRTADATPERMAALLEAGHRLLGIMEAHLARRDWLAGDAVSLADICLYAYTHSAGSRGGFDMARFPAVGAWLDRVAALPGHVTIDA</sequence>
<protein>
    <submittedName>
        <fullName evidence="3">Glutathione S-transferase family protein</fullName>
    </submittedName>
</protein>
<dbReference type="Gene3D" id="1.20.1050.10">
    <property type="match status" value="1"/>
</dbReference>
<evidence type="ECO:0000259" key="2">
    <source>
        <dbReference type="PROSITE" id="PS50405"/>
    </source>
</evidence>
<comment type="caution">
    <text evidence="3">The sequence shown here is derived from an EMBL/GenBank/DDBJ whole genome shotgun (WGS) entry which is preliminary data.</text>
</comment>
<dbReference type="OrthoDB" id="9810080at2"/>
<keyword evidence="3" id="KW-0808">Transferase</keyword>